<keyword evidence="2" id="KW-1185">Reference proteome</keyword>
<evidence type="ECO:0000313" key="1">
    <source>
        <dbReference type="EMBL" id="VDN44452.1"/>
    </source>
</evidence>
<name>A0A183EXE4_9BILA</name>
<dbReference type="WBParaSite" id="GPUH_0002566501-mRNA-1">
    <property type="protein sequence ID" value="GPUH_0002566501-mRNA-1"/>
    <property type="gene ID" value="GPUH_0002566501"/>
</dbReference>
<reference evidence="1 2" key="2">
    <citation type="submission" date="2018-11" db="EMBL/GenBank/DDBJ databases">
        <authorList>
            <consortium name="Pathogen Informatics"/>
        </authorList>
    </citation>
    <scope>NUCLEOTIDE SEQUENCE [LARGE SCALE GENOMIC DNA]</scope>
</reference>
<reference evidence="3" key="1">
    <citation type="submission" date="2016-06" db="UniProtKB">
        <authorList>
            <consortium name="WormBaseParasite"/>
        </authorList>
    </citation>
    <scope>IDENTIFICATION</scope>
</reference>
<accession>A0A183EXE4</accession>
<dbReference type="EMBL" id="UYRT01106060">
    <property type="protein sequence ID" value="VDN44452.1"/>
    <property type="molecule type" value="Genomic_DNA"/>
</dbReference>
<gene>
    <name evidence="1" type="ORF">GPUH_LOCUS25635</name>
</gene>
<organism evidence="3">
    <name type="scientific">Gongylonema pulchrum</name>
    <dbReference type="NCBI Taxonomy" id="637853"/>
    <lineage>
        <taxon>Eukaryota</taxon>
        <taxon>Metazoa</taxon>
        <taxon>Ecdysozoa</taxon>
        <taxon>Nematoda</taxon>
        <taxon>Chromadorea</taxon>
        <taxon>Rhabditida</taxon>
        <taxon>Spirurina</taxon>
        <taxon>Spiruromorpha</taxon>
        <taxon>Spiruroidea</taxon>
        <taxon>Gongylonematidae</taxon>
        <taxon>Gongylonema</taxon>
    </lineage>
</organism>
<evidence type="ECO:0000313" key="3">
    <source>
        <dbReference type="WBParaSite" id="GPUH_0002566501-mRNA-1"/>
    </source>
</evidence>
<dbReference type="Proteomes" id="UP000271098">
    <property type="component" value="Unassembled WGS sequence"/>
</dbReference>
<protein>
    <submittedName>
        <fullName evidence="3">WD_REPEATS_REGION domain-containing protein</fullName>
    </submittedName>
</protein>
<dbReference type="AlphaFoldDB" id="A0A183EXE4"/>
<sequence length="114" mass="12281">MHAKKPAVLLQGFIRGPMVLVRFLKTVQDGSKTGKGVHSDTPLCCRFAPNDPDLVLTTGQDAKLFVTSVNGGSDCSFESHLGLSHEFGTGPFESMKTVDATPFSITCFLCHIHT</sequence>
<evidence type="ECO:0000313" key="2">
    <source>
        <dbReference type="Proteomes" id="UP000271098"/>
    </source>
</evidence>
<proteinExistence type="predicted"/>